<feature type="transmembrane region" description="Helical" evidence="1">
    <location>
        <begin position="180"/>
        <end position="203"/>
    </location>
</feature>
<dbReference type="Proteomes" id="UP000053370">
    <property type="component" value="Unassembled WGS sequence"/>
</dbReference>
<evidence type="ECO:0000313" key="4">
    <source>
        <dbReference type="Proteomes" id="UP000053370"/>
    </source>
</evidence>
<feature type="transmembrane region" description="Helical" evidence="1">
    <location>
        <begin position="224"/>
        <end position="243"/>
    </location>
</feature>
<reference evidence="3" key="1">
    <citation type="journal article" date="2015" name="Genome Announc.">
        <title>Draft Genome Sequence of Anaerolineae Strain TC1, a Novel Isolate from a Methanogenic Wastewater Treatment System.</title>
        <authorList>
            <person name="Matsuura N."/>
            <person name="Tourlousse D.M."/>
            <person name="Sun L."/>
            <person name="Toyonaga M."/>
            <person name="Kuroda K."/>
            <person name="Ohashi A."/>
            <person name="Cruz R."/>
            <person name="Yamaguchi T."/>
            <person name="Sekiguchi Y."/>
        </authorList>
    </citation>
    <scope>NUCLEOTIDE SEQUENCE [LARGE SCALE GENOMIC DNA]</scope>
    <source>
        <strain evidence="3">TC1</strain>
    </source>
</reference>
<gene>
    <name evidence="3" type="ORF">ATC1_13816</name>
</gene>
<keyword evidence="3" id="KW-0808">Transferase</keyword>
<dbReference type="STRING" id="1678840.ATC1_13816"/>
<feature type="transmembrane region" description="Helical" evidence="1">
    <location>
        <begin position="428"/>
        <end position="449"/>
    </location>
</feature>
<accession>A0A0S7BWG8</accession>
<keyword evidence="1" id="KW-1133">Transmembrane helix</keyword>
<sequence length="738" mass="84098">MDEITVLDYFRFKLNPKNWNREILPEDTELDELQTETTSFAEQNTPKSSFVEVLFQRIQMLRTEEQLTFSASSAIMLVLAFTSALLAQLSMEPHVVIGTRNPLPAILLYGLSVILLGLNFFHHRHQPSSNIQNESNENSLIEVDKNSEPVQRFFRLEWFAASAISASIAFLLFGGNRFTIFNLFFWIVSIVLGIISFLPGVSLSRFFRRLWLRLKDFQALKIRFSPWQILVFCVFCICVYFRFSQINEIPGDMFSDHAEKLYDVMDVLDGKTSIFFVRNTGREAFQFYWTALIIKLFGTGISFLSLKIGTVLAGLFALPYIYLLGKLFGNRWVGLFAMLFCGVAYWPNVISRVALRFAFYPMFTAPALYHLFKGLMQKSRKDFILCGIFLGIGLQGYSAMRIVPIVIAIIFMMSLFPTSNGNRKDMAISFGIMVFFTILSGLPLLRVFLDMPESVFYRVMTRIGETETSLTKPAILIFLINFWKAAVMPFWNNGGIWVHSVLFRPALDVFSAPLFFLGSILVFFRYLKNKRWQDLSMLLCVPFLMLPSSLSIAFPDENPCLNRTGAAVIPIFIISSFGFCYLVESIIEKIRRPGISILLPILFVVGITTGICISNYHLVFQDYRVNYDRNALNTRQIGSVIKGFADSVGDYESAFVIPYPYWVDTRLVGINAGVPRKDYALARDMISSVGNAAHPLLFIYKEDDLDTAKSLNQLYPDGKAILQESIYPGKSFYSFLVP</sequence>
<dbReference type="OrthoDB" id="161174at2"/>
<feature type="transmembrane region" description="Helical" evidence="1">
    <location>
        <begin position="383"/>
        <end position="416"/>
    </location>
</feature>
<feature type="transmembrane region" description="Helical" evidence="1">
    <location>
        <begin position="470"/>
        <end position="491"/>
    </location>
</feature>
<dbReference type="EMBL" id="DF968181">
    <property type="protein sequence ID" value="GAP40835.1"/>
    <property type="molecule type" value="Genomic_DNA"/>
</dbReference>
<dbReference type="InterPro" id="IPR038731">
    <property type="entry name" value="RgtA/B/C-like"/>
</dbReference>
<evidence type="ECO:0000313" key="3">
    <source>
        <dbReference type="EMBL" id="GAP40835.1"/>
    </source>
</evidence>
<keyword evidence="4" id="KW-1185">Reference proteome</keyword>
<dbReference type="RefSeq" id="WP_062280829.1">
    <property type="nucleotide sequence ID" value="NZ_DF968181.1"/>
</dbReference>
<proteinExistence type="predicted"/>
<feature type="transmembrane region" description="Helical" evidence="1">
    <location>
        <begin position="287"/>
        <end position="316"/>
    </location>
</feature>
<feature type="transmembrane region" description="Helical" evidence="1">
    <location>
        <begin position="595"/>
        <end position="619"/>
    </location>
</feature>
<feature type="transmembrane region" description="Helical" evidence="1">
    <location>
        <begin position="103"/>
        <end position="121"/>
    </location>
</feature>
<feature type="transmembrane region" description="Helical" evidence="1">
    <location>
        <begin position="566"/>
        <end position="583"/>
    </location>
</feature>
<evidence type="ECO:0000256" key="1">
    <source>
        <dbReference type="SAM" id="Phobius"/>
    </source>
</evidence>
<feature type="transmembrane region" description="Helical" evidence="1">
    <location>
        <begin position="536"/>
        <end position="554"/>
    </location>
</feature>
<keyword evidence="1" id="KW-0472">Membrane</keyword>
<feature type="transmembrane region" description="Helical" evidence="1">
    <location>
        <begin position="503"/>
        <end position="524"/>
    </location>
</feature>
<name>A0A0S7BWG8_9CHLR</name>
<keyword evidence="1" id="KW-0812">Transmembrane</keyword>
<feature type="transmembrane region" description="Helical" evidence="1">
    <location>
        <begin position="67"/>
        <end position="91"/>
    </location>
</feature>
<dbReference type="Pfam" id="PF13231">
    <property type="entry name" value="PMT_2"/>
    <property type="match status" value="1"/>
</dbReference>
<dbReference type="AlphaFoldDB" id="A0A0S7BWG8"/>
<organism evidence="3">
    <name type="scientific">Flexilinea flocculi</name>
    <dbReference type="NCBI Taxonomy" id="1678840"/>
    <lineage>
        <taxon>Bacteria</taxon>
        <taxon>Bacillati</taxon>
        <taxon>Chloroflexota</taxon>
        <taxon>Anaerolineae</taxon>
        <taxon>Anaerolineales</taxon>
        <taxon>Anaerolineaceae</taxon>
        <taxon>Flexilinea</taxon>
    </lineage>
</organism>
<feature type="transmembrane region" description="Helical" evidence="1">
    <location>
        <begin position="156"/>
        <end position="174"/>
    </location>
</feature>
<feature type="transmembrane region" description="Helical" evidence="1">
    <location>
        <begin position="353"/>
        <end position="371"/>
    </location>
</feature>
<feature type="domain" description="Glycosyltransferase RgtA/B/C/D-like" evidence="2">
    <location>
        <begin position="287"/>
        <end position="439"/>
    </location>
</feature>
<evidence type="ECO:0000259" key="2">
    <source>
        <dbReference type="Pfam" id="PF13231"/>
    </source>
</evidence>
<keyword evidence="3" id="KW-0328">Glycosyltransferase</keyword>
<protein>
    <submittedName>
        <fullName evidence="3">Dolichyl-phosphate-mannose-protein mannosyltransferase</fullName>
    </submittedName>
</protein>
<dbReference type="GO" id="GO:0016757">
    <property type="term" value="F:glycosyltransferase activity"/>
    <property type="evidence" value="ECO:0007669"/>
    <property type="project" value="UniProtKB-KW"/>
</dbReference>